<feature type="compositionally biased region" description="Polar residues" evidence="1">
    <location>
        <begin position="61"/>
        <end position="71"/>
    </location>
</feature>
<dbReference type="Proteomes" id="UP000310158">
    <property type="component" value="Unassembled WGS sequence"/>
</dbReference>
<sequence>MGVSALGPLQLSQTRLGLGPFGLLSSSSSSHPLLQLQLASSVHPFSMVKLSLFEKDKTPAEGTSFTPHFTTSSRRPKTAPAASSSSSVLPSLLRLGSDAPATLDLPPILTLKLSSPSFLDSVVHDGLSDNPLYVMETQDSTTKIRRSDPKGFINVARIRWRQDAKSSRRSKELVGIHVAFGKGQWKPAEEFLGYPYGSLLSYRKFYLPHHPHSMRWKRVGSNYYCSTANVKGPVAILEPANLTAPPQLKVFDALHRPDASQPQRTHGGVPLSLLDFLLVTSMLLTTDADEWTNVTRAAPSTSLDLYPDGHAGPSQPSRYSQGSSLSLSSAARSFGRTFCPGIARLSYGFSNNRALATDCPSAAHTFTRQRAPWEPRKSSADFARKPVLGIDGPNIHTRVSGCRPSISLPPLAHLVLLSASPIFVRTAWRRHTHLSRTAGSPSPNGRTITIGTTALAAAHRCEHAELDVHPGAFATTRKAPPNYLASAHDSAVEGVVAGVHGLAVQRVEEITRDPPPAYSAIDTHTTRATATAIATRPPLRAVNGDPESL</sequence>
<accession>A0A4S4LDK0</accession>
<dbReference type="EMBL" id="SGPL01000648">
    <property type="protein sequence ID" value="THH09201.1"/>
    <property type="molecule type" value="Genomic_DNA"/>
</dbReference>
<organism evidence="2 3">
    <name type="scientific">Bondarzewia mesenterica</name>
    <dbReference type="NCBI Taxonomy" id="1095465"/>
    <lineage>
        <taxon>Eukaryota</taxon>
        <taxon>Fungi</taxon>
        <taxon>Dikarya</taxon>
        <taxon>Basidiomycota</taxon>
        <taxon>Agaricomycotina</taxon>
        <taxon>Agaricomycetes</taxon>
        <taxon>Russulales</taxon>
        <taxon>Bondarzewiaceae</taxon>
        <taxon>Bondarzewia</taxon>
    </lineage>
</organism>
<name>A0A4S4LDK0_9AGAM</name>
<dbReference type="AlphaFoldDB" id="A0A4S4LDK0"/>
<evidence type="ECO:0000256" key="1">
    <source>
        <dbReference type="SAM" id="MobiDB-lite"/>
    </source>
</evidence>
<proteinExistence type="predicted"/>
<feature type="region of interest" description="Disordered" evidence="1">
    <location>
        <begin position="302"/>
        <end position="323"/>
    </location>
</feature>
<evidence type="ECO:0000313" key="3">
    <source>
        <dbReference type="Proteomes" id="UP000310158"/>
    </source>
</evidence>
<gene>
    <name evidence="2" type="ORF">EW146_g8753</name>
</gene>
<protein>
    <submittedName>
        <fullName evidence="2">Uncharacterized protein</fullName>
    </submittedName>
</protein>
<keyword evidence="3" id="KW-1185">Reference proteome</keyword>
<reference evidence="2 3" key="1">
    <citation type="submission" date="2019-02" db="EMBL/GenBank/DDBJ databases">
        <title>Genome sequencing of the rare red list fungi Bondarzewia mesenterica.</title>
        <authorList>
            <person name="Buettner E."/>
            <person name="Kellner H."/>
        </authorList>
    </citation>
    <scope>NUCLEOTIDE SEQUENCE [LARGE SCALE GENOMIC DNA]</scope>
    <source>
        <strain evidence="2 3">DSM 108281</strain>
    </source>
</reference>
<comment type="caution">
    <text evidence="2">The sequence shown here is derived from an EMBL/GenBank/DDBJ whole genome shotgun (WGS) entry which is preliminary data.</text>
</comment>
<feature type="region of interest" description="Disordered" evidence="1">
    <location>
        <begin position="58"/>
        <end position="84"/>
    </location>
</feature>
<evidence type="ECO:0000313" key="2">
    <source>
        <dbReference type="EMBL" id="THH09201.1"/>
    </source>
</evidence>
<dbReference type="OrthoDB" id="3270497at2759"/>
<feature type="compositionally biased region" description="Low complexity" evidence="1">
    <location>
        <begin position="312"/>
        <end position="323"/>
    </location>
</feature>